<keyword evidence="2 3" id="KW-0430">Lectin</keyword>
<dbReference type="Gene3D" id="2.60.120.200">
    <property type="match status" value="1"/>
</dbReference>
<evidence type="ECO:0000313" key="5">
    <source>
        <dbReference type="EMBL" id="KAJ8254350.1"/>
    </source>
</evidence>
<evidence type="ECO:0000256" key="3">
    <source>
        <dbReference type="RuleBase" id="RU102079"/>
    </source>
</evidence>
<sequence>MELELKNVKLQAGDKLLLEGTVLEDAERFQIDLGCDPEDLSLHFNPRFHDDIDGRVIVCNSRCEGYWGSEQRETHNPFNRGAKVKVTVKLMESGFEVELPEGQAIHFPDRRGLEAVTYVRVRGHIKLGTFKIC</sequence>
<dbReference type="SUPFAM" id="SSF49899">
    <property type="entry name" value="Concanavalin A-like lectins/glucanases"/>
    <property type="match status" value="1"/>
</dbReference>
<dbReference type="InterPro" id="IPR001079">
    <property type="entry name" value="Galectin_CRD"/>
</dbReference>
<evidence type="ECO:0000256" key="1">
    <source>
        <dbReference type="ARBA" id="ARBA00011738"/>
    </source>
</evidence>
<evidence type="ECO:0000256" key="2">
    <source>
        <dbReference type="ARBA" id="ARBA00022734"/>
    </source>
</evidence>
<reference evidence="5" key="1">
    <citation type="journal article" date="2023" name="Science">
        <title>Genome structures resolve the early diversification of teleost fishes.</title>
        <authorList>
            <person name="Parey E."/>
            <person name="Louis A."/>
            <person name="Montfort J."/>
            <person name="Bouchez O."/>
            <person name="Roques C."/>
            <person name="Iampietro C."/>
            <person name="Lluch J."/>
            <person name="Castinel A."/>
            <person name="Donnadieu C."/>
            <person name="Desvignes T."/>
            <person name="Floi Bucao C."/>
            <person name="Jouanno E."/>
            <person name="Wen M."/>
            <person name="Mejri S."/>
            <person name="Dirks R."/>
            <person name="Jansen H."/>
            <person name="Henkel C."/>
            <person name="Chen W.J."/>
            <person name="Zahm M."/>
            <person name="Cabau C."/>
            <person name="Klopp C."/>
            <person name="Thompson A.W."/>
            <person name="Robinson-Rechavi M."/>
            <person name="Braasch I."/>
            <person name="Lecointre G."/>
            <person name="Bobe J."/>
            <person name="Postlethwait J.H."/>
            <person name="Berthelot C."/>
            <person name="Roest Crollius H."/>
            <person name="Guiguen Y."/>
        </authorList>
    </citation>
    <scope>NUCLEOTIDE SEQUENCE</scope>
    <source>
        <strain evidence="5">Concon-B</strain>
    </source>
</reference>
<dbReference type="FunFam" id="2.60.120.200:FF:000021">
    <property type="entry name" value="Galectin"/>
    <property type="match status" value="1"/>
</dbReference>
<keyword evidence="6" id="KW-1185">Reference proteome</keyword>
<comment type="subunit">
    <text evidence="1">Homodimer.</text>
</comment>
<proteinExistence type="predicted"/>
<dbReference type="SMART" id="SM00908">
    <property type="entry name" value="Gal-bind_lectin"/>
    <property type="match status" value="1"/>
</dbReference>
<evidence type="ECO:0000313" key="6">
    <source>
        <dbReference type="Proteomes" id="UP001152803"/>
    </source>
</evidence>
<dbReference type="CDD" id="cd00070">
    <property type="entry name" value="GLECT"/>
    <property type="match status" value="1"/>
</dbReference>
<organism evidence="5 6">
    <name type="scientific">Conger conger</name>
    <name type="common">Conger eel</name>
    <name type="synonym">Muraena conger</name>
    <dbReference type="NCBI Taxonomy" id="82655"/>
    <lineage>
        <taxon>Eukaryota</taxon>
        <taxon>Metazoa</taxon>
        <taxon>Chordata</taxon>
        <taxon>Craniata</taxon>
        <taxon>Vertebrata</taxon>
        <taxon>Euteleostomi</taxon>
        <taxon>Actinopterygii</taxon>
        <taxon>Neopterygii</taxon>
        <taxon>Teleostei</taxon>
        <taxon>Anguilliformes</taxon>
        <taxon>Congridae</taxon>
        <taxon>Conger</taxon>
    </lineage>
</organism>
<name>A0A9Q1CZS2_CONCO</name>
<dbReference type="Proteomes" id="UP001152803">
    <property type="component" value="Unassembled WGS sequence"/>
</dbReference>
<dbReference type="PANTHER" id="PTHR11346:SF104">
    <property type="entry name" value="GALECTIN-2"/>
    <property type="match status" value="1"/>
</dbReference>
<protein>
    <recommendedName>
        <fullName evidence="3">Galectin</fullName>
    </recommendedName>
</protein>
<comment type="caution">
    <text evidence="5">The sequence shown here is derived from an EMBL/GenBank/DDBJ whole genome shotgun (WGS) entry which is preliminary data.</text>
</comment>
<dbReference type="PANTHER" id="PTHR11346">
    <property type="entry name" value="GALECTIN"/>
    <property type="match status" value="1"/>
</dbReference>
<gene>
    <name evidence="5" type="ORF">COCON_G00209620</name>
</gene>
<dbReference type="GO" id="GO:0030246">
    <property type="term" value="F:carbohydrate binding"/>
    <property type="evidence" value="ECO:0007669"/>
    <property type="project" value="UniProtKB-UniRule"/>
</dbReference>
<dbReference type="InterPro" id="IPR044156">
    <property type="entry name" value="Galectin-like"/>
</dbReference>
<dbReference type="SMART" id="SM00276">
    <property type="entry name" value="GLECT"/>
    <property type="match status" value="1"/>
</dbReference>
<dbReference type="Pfam" id="PF00337">
    <property type="entry name" value="Gal-bind_lectin"/>
    <property type="match status" value="1"/>
</dbReference>
<evidence type="ECO:0000259" key="4">
    <source>
        <dbReference type="PROSITE" id="PS51304"/>
    </source>
</evidence>
<dbReference type="OrthoDB" id="8918229at2759"/>
<feature type="domain" description="Galectin" evidence="4">
    <location>
        <begin position="2"/>
        <end position="133"/>
    </location>
</feature>
<accession>A0A9Q1CZS2</accession>
<dbReference type="EMBL" id="JAFJMO010000016">
    <property type="protein sequence ID" value="KAJ8254350.1"/>
    <property type="molecule type" value="Genomic_DNA"/>
</dbReference>
<dbReference type="PROSITE" id="PS51304">
    <property type="entry name" value="GALECTIN"/>
    <property type="match status" value="1"/>
</dbReference>
<dbReference type="InterPro" id="IPR013320">
    <property type="entry name" value="ConA-like_dom_sf"/>
</dbReference>
<dbReference type="AlphaFoldDB" id="A0A9Q1CZS2"/>